<comment type="caution">
    <text evidence="3">The sequence shown here is derived from an EMBL/GenBank/DDBJ whole genome shotgun (WGS) entry which is preliminary data.</text>
</comment>
<dbReference type="AlphaFoldDB" id="A0A2Z6RB93"/>
<dbReference type="GO" id="GO:0005524">
    <property type="term" value="F:ATP binding"/>
    <property type="evidence" value="ECO:0007669"/>
    <property type="project" value="UniProtKB-UniRule"/>
</dbReference>
<keyword evidence="4" id="KW-1185">Reference proteome</keyword>
<dbReference type="EMBL" id="BEXD01002891">
    <property type="protein sequence ID" value="GBB99707.1"/>
    <property type="molecule type" value="Genomic_DNA"/>
</dbReference>
<dbReference type="InterPro" id="IPR011009">
    <property type="entry name" value="Kinase-like_dom_sf"/>
</dbReference>
<dbReference type="InterPro" id="IPR000719">
    <property type="entry name" value="Prot_kinase_dom"/>
</dbReference>
<organism evidence="3 4">
    <name type="scientific">Rhizophagus clarus</name>
    <dbReference type="NCBI Taxonomy" id="94130"/>
    <lineage>
        <taxon>Eukaryota</taxon>
        <taxon>Fungi</taxon>
        <taxon>Fungi incertae sedis</taxon>
        <taxon>Mucoromycota</taxon>
        <taxon>Glomeromycotina</taxon>
        <taxon>Glomeromycetes</taxon>
        <taxon>Glomerales</taxon>
        <taxon>Glomeraceae</taxon>
        <taxon>Rhizophagus</taxon>
    </lineage>
</organism>
<dbReference type="SUPFAM" id="SSF56112">
    <property type="entry name" value="Protein kinase-like (PK-like)"/>
    <property type="match status" value="1"/>
</dbReference>
<dbReference type="Pfam" id="PF07714">
    <property type="entry name" value="PK_Tyr_Ser-Thr"/>
    <property type="match status" value="1"/>
</dbReference>
<evidence type="ECO:0000259" key="2">
    <source>
        <dbReference type="PROSITE" id="PS50011"/>
    </source>
</evidence>
<keyword evidence="1" id="KW-0547">Nucleotide-binding</keyword>
<dbReference type="PANTHER" id="PTHR44329">
    <property type="entry name" value="SERINE/THREONINE-PROTEIN KINASE TNNI3K-RELATED"/>
    <property type="match status" value="1"/>
</dbReference>
<dbReference type="Gene3D" id="1.10.510.10">
    <property type="entry name" value="Transferase(Phosphotransferase) domain 1"/>
    <property type="match status" value="1"/>
</dbReference>
<keyword evidence="1" id="KW-0067">ATP-binding</keyword>
<reference evidence="3 4" key="1">
    <citation type="submission" date="2017-11" db="EMBL/GenBank/DDBJ databases">
        <title>The genome of Rhizophagus clarus HR1 reveals common genetic basis of auxotrophy among arbuscular mycorrhizal fungi.</title>
        <authorList>
            <person name="Kobayashi Y."/>
        </authorList>
    </citation>
    <scope>NUCLEOTIDE SEQUENCE [LARGE SCALE GENOMIC DNA]</scope>
    <source>
        <strain evidence="3 4">HR1</strain>
    </source>
</reference>
<dbReference type="PROSITE" id="PS00107">
    <property type="entry name" value="PROTEIN_KINASE_ATP"/>
    <property type="match status" value="1"/>
</dbReference>
<evidence type="ECO:0000313" key="4">
    <source>
        <dbReference type="Proteomes" id="UP000247702"/>
    </source>
</evidence>
<feature type="binding site" evidence="1">
    <location>
        <position position="147"/>
    </location>
    <ligand>
        <name>ATP</name>
        <dbReference type="ChEBI" id="CHEBI:30616"/>
    </ligand>
</feature>
<accession>A0A2Z6RB93</accession>
<gene>
    <name evidence="3" type="ORF">RclHR1_03600003</name>
</gene>
<dbReference type="InterPro" id="IPR017441">
    <property type="entry name" value="Protein_kinase_ATP_BS"/>
</dbReference>
<name>A0A2Z6RB93_9GLOM</name>
<dbReference type="InterPro" id="IPR051681">
    <property type="entry name" value="Ser/Thr_Kinases-Pseudokinases"/>
</dbReference>
<dbReference type="GO" id="GO:0004674">
    <property type="term" value="F:protein serine/threonine kinase activity"/>
    <property type="evidence" value="ECO:0007669"/>
    <property type="project" value="TreeGrafter"/>
</dbReference>
<proteinExistence type="predicted"/>
<dbReference type="Proteomes" id="UP000247702">
    <property type="component" value="Unassembled WGS sequence"/>
</dbReference>
<feature type="domain" description="Protein kinase" evidence="2">
    <location>
        <begin position="111"/>
        <end position="369"/>
    </location>
</feature>
<sequence>MSQDTGKLSQSIPPIKSGFWLWTDVYKQNPNDFLSKERPRDRCFICNNKYSQQFETVPTAYNCEKCYQMIIEEDFKNWTSGYQELDMVIRQSQLNAKKSNDMFLEIFPFNFGYLEEIGNGGFSTVYLGVIPESRYWKQYQYNRVVLKTFPSNIITNLAKELELNSRLHCDFVPKYYGITQNPDNGQYMIVMQYATYGDLRRYLQSSETLISWKYAIYLSRWIIESLYEIHNRGFIHKNFHTGNILIDHTKRPLIADIGLTSFIEEKSNEVIGVTPYIAPEIFDLKPYTQAADIYSFAMIMWEFSSLQPPFGKLAHDYNLLINICKNNLRPTVTDTTPKCWVDLMQQCWDPDPKKRPTALQVLQKLNEWYQCYESNILTEDIKQFLICEEERYKFYSIERKIEEHYSTHPQAIYKSRSMSHYISLMQSCQIDCNEELERRSIGNSLNSLKKKRLYSNTEPEANETDITQQFDGISIDSHLSKKRLYSIQEKSEQERNGANTIQRIDGVTFNSNLPKKRLYSEEQEKSESGTNEIDATQQINGISPNSLLYKKFRRT</sequence>
<evidence type="ECO:0000313" key="3">
    <source>
        <dbReference type="EMBL" id="GBB99707.1"/>
    </source>
</evidence>
<evidence type="ECO:0000256" key="1">
    <source>
        <dbReference type="PROSITE-ProRule" id="PRU10141"/>
    </source>
</evidence>
<protein>
    <recommendedName>
        <fullName evidence="2">Protein kinase domain-containing protein</fullName>
    </recommendedName>
</protein>
<dbReference type="InterPro" id="IPR001245">
    <property type="entry name" value="Ser-Thr/Tyr_kinase_cat_dom"/>
</dbReference>
<dbReference type="PROSITE" id="PS50011">
    <property type="entry name" value="PROTEIN_KINASE_DOM"/>
    <property type="match status" value="1"/>
</dbReference>
<dbReference type="PRINTS" id="PR00109">
    <property type="entry name" value="TYRKINASE"/>
</dbReference>